<dbReference type="InterPro" id="IPR046342">
    <property type="entry name" value="CBS_dom_sf"/>
</dbReference>
<evidence type="ECO:0000256" key="5">
    <source>
        <dbReference type="ARBA" id="ARBA00022842"/>
    </source>
</evidence>
<evidence type="ECO:0000256" key="2">
    <source>
        <dbReference type="ARBA" id="ARBA00009749"/>
    </source>
</evidence>
<evidence type="ECO:0000256" key="8">
    <source>
        <dbReference type="PROSITE-ProRule" id="PRU00703"/>
    </source>
</evidence>
<keyword evidence="4 9" id="KW-0812">Transmembrane</keyword>
<dbReference type="InterPro" id="IPR006669">
    <property type="entry name" value="MgtE_transporter"/>
</dbReference>
<comment type="subunit">
    <text evidence="9">Homodimer.</text>
</comment>
<dbReference type="SMART" id="SM00116">
    <property type="entry name" value="CBS"/>
    <property type="match status" value="1"/>
</dbReference>
<dbReference type="PROSITE" id="PS51371">
    <property type="entry name" value="CBS"/>
    <property type="match status" value="2"/>
</dbReference>
<dbReference type="InterPro" id="IPR006668">
    <property type="entry name" value="Mg_transptr_MgtE_intracell_dom"/>
</dbReference>
<dbReference type="InterPro" id="IPR006667">
    <property type="entry name" value="SLC41_membr_dom"/>
</dbReference>
<evidence type="ECO:0000313" key="12">
    <source>
        <dbReference type="Proteomes" id="UP001221217"/>
    </source>
</evidence>
<organism evidence="11 12">
    <name type="scientific">Candidatus Thalassospirochaeta sargassi</name>
    <dbReference type="NCBI Taxonomy" id="3119039"/>
    <lineage>
        <taxon>Bacteria</taxon>
        <taxon>Pseudomonadati</taxon>
        <taxon>Spirochaetota</taxon>
        <taxon>Spirochaetia</taxon>
        <taxon>Spirochaetales</taxon>
        <taxon>Spirochaetaceae</taxon>
        <taxon>Candidatus Thalassospirochaeta</taxon>
    </lineage>
</organism>
<dbReference type="Pfam" id="PF01769">
    <property type="entry name" value="MgtE"/>
    <property type="match status" value="1"/>
</dbReference>
<dbReference type="GO" id="GO:0046872">
    <property type="term" value="F:metal ion binding"/>
    <property type="evidence" value="ECO:0007669"/>
    <property type="project" value="UniProtKB-KW"/>
</dbReference>
<protein>
    <recommendedName>
        <fullName evidence="9">Magnesium transporter MgtE</fullName>
    </recommendedName>
</protein>
<gene>
    <name evidence="11" type="primary">mgtE</name>
    <name evidence="11" type="ORF">PQJ61_11820</name>
</gene>
<dbReference type="Gene3D" id="3.10.580.10">
    <property type="entry name" value="CBS-domain"/>
    <property type="match status" value="1"/>
</dbReference>
<dbReference type="PANTHER" id="PTHR43773:SF1">
    <property type="entry name" value="MAGNESIUM TRANSPORTER MGTE"/>
    <property type="match status" value="1"/>
</dbReference>
<feature type="transmembrane region" description="Helical" evidence="9">
    <location>
        <begin position="279"/>
        <end position="296"/>
    </location>
</feature>
<dbReference type="InterPro" id="IPR000644">
    <property type="entry name" value="CBS_dom"/>
</dbReference>
<feature type="domain" description="CBS" evidence="10">
    <location>
        <begin position="195"/>
        <end position="251"/>
    </location>
</feature>
<comment type="caution">
    <text evidence="11">The sequence shown here is derived from an EMBL/GenBank/DDBJ whole genome shotgun (WGS) entry which is preliminary data.</text>
</comment>
<dbReference type="SUPFAM" id="SSF161093">
    <property type="entry name" value="MgtE membrane domain-like"/>
    <property type="match status" value="1"/>
</dbReference>
<keyword evidence="6 9" id="KW-1133">Transmembrane helix</keyword>
<keyword evidence="8" id="KW-0129">CBS domain</keyword>
<accession>A0AAJ1II05</accession>
<evidence type="ECO:0000256" key="4">
    <source>
        <dbReference type="ARBA" id="ARBA00022692"/>
    </source>
</evidence>
<dbReference type="InterPro" id="IPR038076">
    <property type="entry name" value="MgtE_N_sf"/>
</dbReference>
<feature type="transmembrane region" description="Helical" evidence="9">
    <location>
        <begin position="302"/>
        <end position="321"/>
    </location>
</feature>
<feature type="transmembrane region" description="Helical" evidence="9">
    <location>
        <begin position="420"/>
        <end position="438"/>
    </location>
</feature>
<evidence type="ECO:0000256" key="7">
    <source>
        <dbReference type="ARBA" id="ARBA00023136"/>
    </source>
</evidence>
<keyword evidence="9" id="KW-1003">Cell membrane</keyword>
<dbReference type="EMBL" id="JAQQAL010000025">
    <property type="protein sequence ID" value="MDC7227441.1"/>
    <property type="molecule type" value="Genomic_DNA"/>
</dbReference>
<keyword evidence="9" id="KW-0479">Metal-binding</keyword>
<dbReference type="NCBIfam" id="TIGR00400">
    <property type="entry name" value="mgtE"/>
    <property type="match status" value="1"/>
</dbReference>
<dbReference type="AlphaFoldDB" id="A0AAJ1II05"/>
<comment type="similarity">
    <text evidence="2 9">Belongs to the SLC41A transporter family.</text>
</comment>
<dbReference type="Pfam" id="PF03448">
    <property type="entry name" value="MgtE_N"/>
    <property type="match status" value="1"/>
</dbReference>
<keyword evidence="7 9" id="KW-0472">Membrane</keyword>
<dbReference type="Gene3D" id="1.10.357.20">
    <property type="entry name" value="SLC41 divalent cation transporters, integral membrane domain"/>
    <property type="match status" value="1"/>
</dbReference>
<dbReference type="InterPro" id="IPR036739">
    <property type="entry name" value="SLC41_membr_dom_sf"/>
</dbReference>
<comment type="function">
    <text evidence="9">Acts as a magnesium transporter.</text>
</comment>
<evidence type="ECO:0000256" key="9">
    <source>
        <dbReference type="RuleBase" id="RU362011"/>
    </source>
</evidence>
<reference evidence="11 12" key="1">
    <citation type="submission" date="2022-12" db="EMBL/GenBank/DDBJ databases">
        <title>Metagenome assembled genome from gulf of manar.</title>
        <authorList>
            <person name="Kohli P."/>
            <person name="Pk S."/>
            <person name="Venkata Ramana C."/>
            <person name="Sasikala C."/>
        </authorList>
    </citation>
    <scope>NUCLEOTIDE SEQUENCE [LARGE SCALE GENOMIC DNA]</scope>
    <source>
        <strain evidence="11">JB008</strain>
    </source>
</reference>
<evidence type="ECO:0000313" key="11">
    <source>
        <dbReference type="EMBL" id="MDC7227441.1"/>
    </source>
</evidence>
<proteinExistence type="inferred from homology"/>
<dbReference type="GO" id="GO:0005886">
    <property type="term" value="C:plasma membrane"/>
    <property type="evidence" value="ECO:0007669"/>
    <property type="project" value="UniProtKB-SubCell"/>
</dbReference>
<comment type="subcellular location">
    <subcellularLocation>
        <location evidence="9">Cell membrane</location>
        <topology evidence="9">Multi-pass membrane protein</topology>
    </subcellularLocation>
    <subcellularLocation>
        <location evidence="1">Membrane</location>
        <topology evidence="1">Multi-pass membrane protein</topology>
    </subcellularLocation>
</comment>
<feature type="domain" description="CBS" evidence="10">
    <location>
        <begin position="131"/>
        <end position="194"/>
    </location>
</feature>
<dbReference type="PANTHER" id="PTHR43773">
    <property type="entry name" value="MAGNESIUM TRANSPORTER MGTE"/>
    <property type="match status" value="1"/>
</dbReference>
<dbReference type="SUPFAM" id="SSF158791">
    <property type="entry name" value="MgtE N-terminal domain-like"/>
    <property type="match status" value="1"/>
</dbReference>
<feature type="transmembrane region" description="Helical" evidence="9">
    <location>
        <begin position="353"/>
        <end position="374"/>
    </location>
</feature>
<dbReference type="SUPFAM" id="SSF54631">
    <property type="entry name" value="CBS-domain pair"/>
    <property type="match status" value="1"/>
</dbReference>
<evidence type="ECO:0000259" key="10">
    <source>
        <dbReference type="PROSITE" id="PS51371"/>
    </source>
</evidence>
<keyword evidence="3 9" id="KW-0813">Transport</keyword>
<dbReference type="Gene3D" id="1.25.60.10">
    <property type="entry name" value="MgtE N-terminal domain-like"/>
    <property type="match status" value="1"/>
</dbReference>
<evidence type="ECO:0000256" key="6">
    <source>
        <dbReference type="ARBA" id="ARBA00022989"/>
    </source>
</evidence>
<keyword evidence="5 9" id="KW-0460">Magnesium</keyword>
<dbReference type="Pfam" id="PF00571">
    <property type="entry name" value="CBS"/>
    <property type="match status" value="2"/>
</dbReference>
<sequence length="444" mass="49476">MELKEKLNIDGTPPEELKKILAEMPLADILEEWDTFNDEEALRIMVNLPVDNKVDLLNALSNTEQEKLIESLSAQSINQILSEMDPDDLADFIQSVSPEVRREAWNSLSEDAKKETLFLLRFDEDDAAGLMTPRYLAVRAGITVAQTLHFVRRGAQEVETVYYIYILDEFKRLQGVVSLRELLMADDSELVNDIMETNYISVHEETDQEEVAKTLETYDLIALPVLDNRNQLLGIVTFDDIIDVIREEHTEDTYKMGAMTGNVDRYLDSSVWGLVKKRIPWLIVLLLLGTFSTNVVNHYSGLITTAAFLFIFMPVITQTGGNSGSQASTLMIRGLATGEIHSRDAGKILFKEIAVGILMGLITGAVIIIRGYFLPPGIGFQESLTIGISLAFVVLFSTLVGTLAPLLINRMGFDPTVMSAPLMATVIDIAGLTIYFEIAKMLMI</sequence>
<dbReference type="CDD" id="cd04606">
    <property type="entry name" value="CBS_pair_Mg_transporter"/>
    <property type="match status" value="1"/>
</dbReference>
<dbReference type="SMART" id="SM00924">
    <property type="entry name" value="MgtE_N"/>
    <property type="match status" value="1"/>
</dbReference>
<dbReference type="GO" id="GO:0015095">
    <property type="term" value="F:magnesium ion transmembrane transporter activity"/>
    <property type="evidence" value="ECO:0007669"/>
    <property type="project" value="UniProtKB-UniRule"/>
</dbReference>
<feature type="transmembrane region" description="Helical" evidence="9">
    <location>
        <begin position="386"/>
        <end position="408"/>
    </location>
</feature>
<dbReference type="Proteomes" id="UP001221217">
    <property type="component" value="Unassembled WGS sequence"/>
</dbReference>
<evidence type="ECO:0000256" key="1">
    <source>
        <dbReference type="ARBA" id="ARBA00004141"/>
    </source>
</evidence>
<name>A0AAJ1II05_9SPIO</name>
<evidence type="ECO:0000256" key="3">
    <source>
        <dbReference type="ARBA" id="ARBA00022448"/>
    </source>
</evidence>